<dbReference type="AlphaFoldDB" id="A0ABD1CFJ2"/>
<evidence type="ECO:0000313" key="1">
    <source>
        <dbReference type="EMBL" id="KAL1375103.1"/>
    </source>
</evidence>
<gene>
    <name evidence="1" type="ORF">pipiens_004741</name>
</gene>
<accession>A0ABD1CFJ2</accession>
<protein>
    <submittedName>
        <fullName evidence="1">Uncharacterized protein</fullName>
    </submittedName>
</protein>
<name>A0ABD1CFJ2_CULPP</name>
<keyword evidence="2" id="KW-1185">Reference proteome</keyword>
<sequence>MCDDTKGQVYPSAIPYTVPLPKQNNDQDHFDKLRDPTVMENIRLYLAYLKDAPPAVSFKGKTNTSVRLFLAGEGIPTYPGTLLRIFVAYHVSLGSTSTSALADLETLSRYVAAKRTKELQEARETPTMCDDTKGQVYPSVIPYTVPLPKQNNDHEHFDKLRDPIVMENVRLYLAYLKDAPPAVSFKGKTNTSVQLFLAGEGIPTYPGTLLRIFVAYHVSLGSTKTSALADLETLSRYVAAKRTKELQEARESHQKFYYS</sequence>
<proteinExistence type="predicted"/>
<evidence type="ECO:0000313" key="2">
    <source>
        <dbReference type="Proteomes" id="UP001562425"/>
    </source>
</evidence>
<dbReference type="EMBL" id="JBEHCU010012772">
    <property type="protein sequence ID" value="KAL1375103.1"/>
    <property type="molecule type" value="Genomic_DNA"/>
</dbReference>
<comment type="caution">
    <text evidence="1">The sequence shown here is derived from an EMBL/GenBank/DDBJ whole genome shotgun (WGS) entry which is preliminary data.</text>
</comment>
<reference evidence="1 2" key="1">
    <citation type="submission" date="2024-05" db="EMBL/GenBank/DDBJ databases">
        <title>Culex pipiens pipiens assembly and annotation.</title>
        <authorList>
            <person name="Alout H."/>
            <person name="Durand T."/>
        </authorList>
    </citation>
    <scope>NUCLEOTIDE SEQUENCE [LARGE SCALE GENOMIC DNA]</scope>
    <source>
        <strain evidence="1">HA-2024</strain>
        <tissue evidence="1">Whole body</tissue>
    </source>
</reference>
<dbReference type="Proteomes" id="UP001562425">
    <property type="component" value="Unassembled WGS sequence"/>
</dbReference>
<organism evidence="1 2">
    <name type="scientific">Culex pipiens pipiens</name>
    <name type="common">Northern house mosquito</name>
    <dbReference type="NCBI Taxonomy" id="38569"/>
    <lineage>
        <taxon>Eukaryota</taxon>
        <taxon>Metazoa</taxon>
        <taxon>Ecdysozoa</taxon>
        <taxon>Arthropoda</taxon>
        <taxon>Hexapoda</taxon>
        <taxon>Insecta</taxon>
        <taxon>Pterygota</taxon>
        <taxon>Neoptera</taxon>
        <taxon>Endopterygota</taxon>
        <taxon>Diptera</taxon>
        <taxon>Nematocera</taxon>
        <taxon>Culicoidea</taxon>
        <taxon>Culicidae</taxon>
        <taxon>Culicinae</taxon>
        <taxon>Culicini</taxon>
        <taxon>Culex</taxon>
        <taxon>Culex</taxon>
    </lineage>
</organism>